<evidence type="ECO:0000313" key="5">
    <source>
        <dbReference type="Proteomes" id="UP000526625"/>
    </source>
</evidence>
<sequence>MTDFAESRFTFCAEGPIVGGKLAFWTLEMASGASHDAAFIATFAPSAMIFVACRDGRGHTPDERAEPDAIAAGASAMLEAITRLDKTLDIHSPTGLSI</sequence>
<comment type="caution">
    <text evidence="3">The sequence shown here is derived from an EMBL/GenBank/DDBJ whole genome shotgun (WGS) entry which is preliminary data.</text>
</comment>
<evidence type="ECO:0000313" key="3">
    <source>
        <dbReference type="EMBL" id="NEV13544.1"/>
    </source>
</evidence>
<dbReference type="InterPro" id="IPR010158">
    <property type="entry name" value="Amidase_Cbmase"/>
</dbReference>
<accession>A0A6P1CFE5</accession>
<dbReference type="RefSeq" id="WP_015343685.1">
    <property type="nucleotide sequence ID" value="NZ_JAADZA010000027.1"/>
</dbReference>
<dbReference type="Proteomes" id="UP000471190">
    <property type="component" value="Unassembled WGS sequence"/>
</dbReference>
<dbReference type="Pfam" id="PF01546">
    <property type="entry name" value="Peptidase_M20"/>
    <property type="match status" value="1"/>
</dbReference>
<dbReference type="GO" id="GO:0050538">
    <property type="term" value="F:N-carbamoyl-L-amino-acid hydrolase activity"/>
    <property type="evidence" value="ECO:0007669"/>
    <property type="project" value="UniProtKB-EC"/>
</dbReference>
<evidence type="ECO:0000313" key="4">
    <source>
        <dbReference type="Proteomes" id="UP000471190"/>
    </source>
</evidence>
<reference evidence="2 5" key="2">
    <citation type="submission" date="2020-08" db="EMBL/GenBank/DDBJ databases">
        <title>Genomic Encyclopedia of Type Strains, Phase IV (KMG-V): Genome sequencing to study the core and pangenomes of soil and plant-associated prokaryotes.</title>
        <authorList>
            <person name="Whitman W."/>
        </authorList>
    </citation>
    <scope>NUCLEOTIDE SEQUENCE [LARGE SCALE GENOMIC DNA]</scope>
    <source>
        <strain evidence="2 5">SEMIA 4059</strain>
    </source>
</reference>
<dbReference type="EMBL" id="JACHBF010000006">
    <property type="protein sequence ID" value="MBB6492175.1"/>
    <property type="molecule type" value="Genomic_DNA"/>
</dbReference>
<reference evidence="3 4" key="1">
    <citation type="submission" date="2020-02" db="EMBL/GenBank/DDBJ databases">
        <title>Draft genome sequence of Rhizobium tropici.</title>
        <authorList>
            <person name="Khayi S."/>
            <person name="Jemo M."/>
        </authorList>
    </citation>
    <scope>NUCLEOTIDE SEQUENCE [LARGE SCALE GENOMIC DNA]</scope>
    <source>
        <strain evidence="3 4">A12</strain>
    </source>
</reference>
<dbReference type="AlphaFoldDB" id="A0A6P1CFE5"/>
<name>A0A6P1CFE5_RHITR</name>
<dbReference type="SUPFAM" id="SSF53187">
    <property type="entry name" value="Zn-dependent exopeptidases"/>
    <property type="match status" value="1"/>
</dbReference>
<keyword evidence="1 3" id="KW-0378">Hydrolase</keyword>
<gene>
    <name evidence="2" type="ORF">GGD45_002581</name>
    <name evidence="3" type="ORF">GXW80_21380</name>
</gene>
<dbReference type="EC" id="3.5.1.87" evidence="2"/>
<dbReference type="Proteomes" id="UP000526625">
    <property type="component" value="Unassembled WGS sequence"/>
</dbReference>
<dbReference type="PANTHER" id="PTHR32494:SF5">
    <property type="entry name" value="ALLANTOATE AMIDOHYDROLASE"/>
    <property type="match status" value="1"/>
</dbReference>
<proteinExistence type="predicted"/>
<dbReference type="InterPro" id="IPR002933">
    <property type="entry name" value="Peptidase_M20"/>
</dbReference>
<protein>
    <submittedName>
        <fullName evidence="3">M20/M25/M40 family metallo-hydrolase</fullName>
    </submittedName>
    <submittedName>
        <fullName evidence="2">N-carbamoyl-L-amino-acid hydrolase</fullName>
        <ecNumber evidence="2">3.5.1.87</ecNumber>
    </submittedName>
</protein>
<evidence type="ECO:0000313" key="2">
    <source>
        <dbReference type="EMBL" id="MBB6492175.1"/>
    </source>
</evidence>
<dbReference type="GO" id="GO:0016813">
    <property type="term" value="F:hydrolase activity, acting on carbon-nitrogen (but not peptide) bonds, in linear amidines"/>
    <property type="evidence" value="ECO:0007669"/>
    <property type="project" value="InterPro"/>
</dbReference>
<dbReference type="PANTHER" id="PTHR32494">
    <property type="entry name" value="ALLANTOATE DEIMINASE-RELATED"/>
    <property type="match status" value="1"/>
</dbReference>
<dbReference type="Gene3D" id="3.40.630.10">
    <property type="entry name" value="Zn peptidases"/>
    <property type="match status" value="1"/>
</dbReference>
<dbReference type="EMBL" id="JAADZA010000027">
    <property type="protein sequence ID" value="NEV13544.1"/>
    <property type="molecule type" value="Genomic_DNA"/>
</dbReference>
<keyword evidence="5" id="KW-1185">Reference proteome</keyword>
<evidence type="ECO:0000256" key="1">
    <source>
        <dbReference type="ARBA" id="ARBA00022801"/>
    </source>
</evidence>
<organism evidence="3 4">
    <name type="scientific">Rhizobium tropici</name>
    <dbReference type="NCBI Taxonomy" id="398"/>
    <lineage>
        <taxon>Bacteria</taxon>
        <taxon>Pseudomonadati</taxon>
        <taxon>Pseudomonadota</taxon>
        <taxon>Alphaproteobacteria</taxon>
        <taxon>Hyphomicrobiales</taxon>
        <taxon>Rhizobiaceae</taxon>
        <taxon>Rhizobium/Agrobacterium group</taxon>
        <taxon>Rhizobium</taxon>
    </lineage>
</organism>